<evidence type="ECO:0000256" key="6">
    <source>
        <dbReference type="SAM" id="Phobius"/>
    </source>
</evidence>
<feature type="transmembrane region" description="Helical" evidence="6">
    <location>
        <begin position="267"/>
        <end position="286"/>
    </location>
</feature>
<dbReference type="InterPro" id="IPR044878">
    <property type="entry name" value="UbiA_sf"/>
</dbReference>
<protein>
    <submittedName>
        <fullName evidence="7">Decaprenyl-phosphate phosphoribosyltransferase</fullName>
    </submittedName>
</protein>
<keyword evidence="4 6" id="KW-1133">Transmembrane helix</keyword>
<feature type="transmembrane region" description="Helical" evidence="6">
    <location>
        <begin position="87"/>
        <end position="115"/>
    </location>
</feature>
<dbReference type="InterPro" id="IPR000537">
    <property type="entry name" value="UbiA_prenyltransferase"/>
</dbReference>
<dbReference type="OrthoDB" id="9803632at2"/>
<gene>
    <name evidence="7" type="ORF">CUN60_04655</name>
</gene>
<evidence type="ECO:0000256" key="1">
    <source>
        <dbReference type="ARBA" id="ARBA00004141"/>
    </source>
</evidence>
<feature type="transmembrane region" description="Helical" evidence="6">
    <location>
        <begin position="127"/>
        <end position="145"/>
    </location>
</feature>
<keyword evidence="5 6" id="KW-0472">Membrane</keyword>
<feature type="transmembrane region" description="Helical" evidence="6">
    <location>
        <begin position="157"/>
        <end position="172"/>
    </location>
</feature>
<keyword evidence="3 6" id="KW-0812">Transmembrane</keyword>
<reference evidence="8" key="1">
    <citation type="submission" date="2017-11" db="EMBL/GenBank/DDBJ databases">
        <authorList>
            <person name="Chan K.G."/>
            <person name="Lee L.S."/>
        </authorList>
    </citation>
    <scope>NUCLEOTIDE SEQUENCE [LARGE SCALE GENOMIC DNA]</scope>
    <source>
        <strain evidence="8">DSM 100970</strain>
    </source>
</reference>
<feature type="transmembrane region" description="Helical" evidence="6">
    <location>
        <begin position="205"/>
        <end position="223"/>
    </location>
</feature>
<keyword evidence="7" id="KW-0808">Transferase</keyword>
<accession>A0A2I7N567</accession>
<feature type="transmembrane region" description="Helical" evidence="6">
    <location>
        <begin position="230"/>
        <end position="247"/>
    </location>
</feature>
<keyword evidence="7" id="KW-0328">Glycosyltransferase</keyword>
<name>A0A2I7N567_9NEIS</name>
<dbReference type="KEGG" id="nba:CUN60_04655"/>
<keyword evidence="2" id="KW-1003">Cell membrane</keyword>
<dbReference type="EMBL" id="CP024847">
    <property type="protein sequence ID" value="AUR51609.1"/>
    <property type="molecule type" value="Genomic_DNA"/>
</dbReference>
<feature type="transmembrane region" description="Helical" evidence="6">
    <location>
        <begin position="35"/>
        <end position="54"/>
    </location>
</feature>
<evidence type="ECO:0000313" key="7">
    <source>
        <dbReference type="EMBL" id="AUR51609.1"/>
    </source>
</evidence>
<dbReference type="GO" id="GO:0016757">
    <property type="term" value="F:glycosyltransferase activity"/>
    <property type="evidence" value="ECO:0007669"/>
    <property type="project" value="UniProtKB-KW"/>
</dbReference>
<organism evidence="7 8">
    <name type="scientific">Aquella oligotrophica</name>
    <dbReference type="NCBI Taxonomy" id="2067065"/>
    <lineage>
        <taxon>Bacteria</taxon>
        <taxon>Pseudomonadati</taxon>
        <taxon>Pseudomonadota</taxon>
        <taxon>Betaproteobacteria</taxon>
        <taxon>Neisseriales</taxon>
        <taxon>Neisseriaceae</taxon>
        <taxon>Aquella</taxon>
    </lineage>
</organism>
<dbReference type="RefSeq" id="WP_102950908.1">
    <property type="nucleotide sequence ID" value="NZ_CP024847.1"/>
</dbReference>
<evidence type="ECO:0000313" key="8">
    <source>
        <dbReference type="Proteomes" id="UP000236655"/>
    </source>
</evidence>
<evidence type="ECO:0000256" key="5">
    <source>
        <dbReference type="ARBA" id="ARBA00023136"/>
    </source>
</evidence>
<dbReference type="GO" id="GO:0016765">
    <property type="term" value="F:transferase activity, transferring alkyl or aryl (other than methyl) groups"/>
    <property type="evidence" value="ECO:0007669"/>
    <property type="project" value="InterPro"/>
</dbReference>
<comment type="subcellular location">
    <subcellularLocation>
        <location evidence="1">Membrane</location>
        <topology evidence="1">Multi-pass membrane protein</topology>
    </subcellularLocation>
</comment>
<proteinExistence type="predicted"/>
<keyword evidence="8" id="KW-1185">Reference proteome</keyword>
<dbReference type="CDD" id="cd13963">
    <property type="entry name" value="PT_UbiA_2"/>
    <property type="match status" value="1"/>
</dbReference>
<feature type="transmembrane region" description="Helical" evidence="6">
    <location>
        <begin position="12"/>
        <end position="29"/>
    </location>
</feature>
<dbReference type="NCBIfam" id="NF008977">
    <property type="entry name" value="PRK12324.1-2"/>
    <property type="match status" value="1"/>
</dbReference>
<dbReference type="Pfam" id="PF01040">
    <property type="entry name" value="UbiA"/>
    <property type="match status" value="1"/>
</dbReference>
<evidence type="ECO:0000256" key="2">
    <source>
        <dbReference type="ARBA" id="ARBA00022475"/>
    </source>
</evidence>
<sequence length="288" mass="32886">MKQYLKLFRPYQWVKNMFCFAGVAFGFHFTDGYLLKAILGFIVFCAAASSVYILNDILDVEADRSHPRKRNRPLASGVISIKTARKIYLVLAIFTLLGSLLISKLALLIVASYLILNVYYSKIGKHIVILDVFIISFGFLLRVFMGTLGIGIPLSEWLILCVIMLTLFLGFAKRRSELLQCEVDNISLNLRRSVLEHYEPKMLDIFLAITATSSVISYALFVVIGKGQQYLIYTILFVIYGIFRYIYLLYSHDKGQDTANDLLDDKHLIITVVLWITTYITIFLMAKL</sequence>
<evidence type="ECO:0000256" key="3">
    <source>
        <dbReference type="ARBA" id="ARBA00022692"/>
    </source>
</evidence>
<dbReference type="Gene3D" id="1.10.357.140">
    <property type="entry name" value="UbiA prenyltransferase"/>
    <property type="match status" value="1"/>
</dbReference>
<dbReference type="Proteomes" id="UP000236655">
    <property type="component" value="Chromosome"/>
</dbReference>
<dbReference type="AlphaFoldDB" id="A0A2I7N567"/>
<dbReference type="GO" id="GO:0016020">
    <property type="term" value="C:membrane"/>
    <property type="evidence" value="ECO:0007669"/>
    <property type="project" value="UniProtKB-SubCell"/>
</dbReference>
<evidence type="ECO:0000256" key="4">
    <source>
        <dbReference type="ARBA" id="ARBA00022989"/>
    </source>
</evidence>